<gene>
    <name evidence="5" type="ORF">MQC88_11065</name>
</gene>
<evidence type="ECO:0000256" key="1">
    <source>
        <dbReference type="SAM" id="Coils"/>
    </source>
</evidence>
<dbReference type="InterPro" id="IPR016047">
    <property type="entry name" value="M23ase_b-sheet_dom"/>
</dbReference>
<sequence>MAAALAALLLAFVAGAQSSRDAQRKLDKAQRELKAVAAERRKIEGQRGDASKQLRAVDEQLGHSSRALHDTEAQLAREQASLAQLRQRRTEMQGRLGAQRTELATLLRAAYTVGGDAPLKLLLAQDKVADASRVLTWHRYLQRDRAQRIATLAAELQALEALEQRIAEQQRALDATRERQRAQLAQLQGDRKQRARTVAQLDTRYKDKRSREKALGSDVAGLKKLLAQLRAAAARAEAERRAAAERAARAAREAGKTGPRPPPPVVANATPVHVGGLGWPLSGNLLAGYGGTLPDGGNSSGLLIGAPTGSTVKAVANGKVVFADWMNGYGLILIIDHGNGYMSLYARNEALLRDAGDDVKRGDAVASVGSSGGAGPPALYFELRRNGDPVNPNTWLQKQ</sequence>
<dbReference type="InterPro" id="IPR011055">
    <property type="entry name" value="Dup_hybrid_motif"/>
</dbReference>
<dbReference type="SUPFAM" id="SSF51261">
    <property type="entry name" value="Duplicated hybrid motif"/>
    <property type="match status" value="1"/>
</dbReference>
<evidence type="ECO:0000313" key="6">
    <source>
        <dbReference type="Proteomes" id="UP001165423"/>
    </source>
</evidence>
<keyword evidence="1" id="KW-0175">Coiled coil</keyword>
<keyword evidence="6" id="KW-1185">Reference proteome</keyword>
<reference evidence="5 6" key="1">
    <citation type="submission" date="2022-03" db="EMBL/GenBank/DDBJ databases">
        <title>Luteimonas soily sp. nov., a novel bacterium isolated from the soil.</title>
        <authorList>
            <person name="Zhang X."/>
        </authorList>
    </citation>
    <scope>NUCLEOTIDE SEQUENCE [LARGE SCALE GENOMIC DNA]</scope>
    <source>
        <strain evidence="5 6">50</strain>
    </source>
</reference>
<evidence type="ECO:0000256" key="2">
    <source>
        <dbReference type="SAM" id="MobiDB-lite"/>
    </source>
</evidence>
<evidence type="ECO:0000259" key="4">
    <source>
        <dbReference type="Pfam" id="PF01551"/>
    </source>
</evidence>
<dbReference type="Gene3D" id="6.10.250.3150">
    <property type="match status" value="1"/>
</dbReference>
<dbReference type="PANTHER" id="PTHR21666:SF270">
    <property type="entry name" value="MUREIN HYDROLASE ACTIVATOR ENVC"/>
    <property type="match status" value="1"/>
</dbReference>
<dbReference type="EMBL" id="JALGCL010000004">
    <property type="protein sequence ID" value="MCJ0826484.1"/>
    <property type="molecule type" value="Genomic_DNA"/>
</dbReference>
<dbReference type="SUPFAM" id="SSF90257">
    <property type="entry name" value="Myosin rod fragments"/>
    <property type="match status" value="1"/>
</dbReference>
<name>A0ABT0A688_9GAMM</name>
<dbReference type="Pfam" id="PF01551">
    <property type="entry name" value="Peptidase_M23"/>
    <property type="match status" value="1"/>
</dbReference>
<organism evidence="5 6">
    <name type="scientific">Cognatiluteimonas sedimenti</name>
    <dbReference type="NCBI Taxonomy" id="2927791"/>
    <lineage>
        <taxon>Bacteria</taxon>
        <taxon>Pseudomonadati</taxon>
        <taxon>Pseudomonadota</taxon>
        <taxon>Gammaproteobacteria</taxon>
        <taxon>Lysobacterales</taxon>
        <taxon>Lysobacteraceae</taxon>
        <taxon>Cognatiluteimonas</taxon>
    </lineage>
</organism>
<evidence type="ECO:0000313" key="5">
    <source>
        <dbReference type="EMBL" id="MCJ0826484.1"/>
    </source>
</evidence>
<feature type="coiled-coil region" evidence="1">
    <location>
        <begin position="149"/>
        <end position="179"/>
    </location>
</feature>
<feature type="coiled-coil region" evidence="1">
    <location>
        <begin position="19"/>
        <end position="95"/>
    </location>
</feature>
<accession>A0ABT0A688</accession>
<comment type="caution">
    <text evidence="5">The sequence shown here is derived from an EMBL/GenBank/DDBJ whole genome shotgun (WGS) entry which is preliminary data.</text>
</comment>
<dbReference type="Proteomes" id="UP001165423">
    <property type="component" value="Unassembled WGS sequence"/>
</dbReference>
<keyword evidence="3" id="KW-0732">Signal</keyword>
<dbReference type="CDD" id="cd12797">
    <property type="entry name" value="M23_peptidase"/>
    <property type="match status" value="1"/>
</dbReference>
<feature type="signal peptide" evidence="3">
    <location>
        <begin position="1"/>
        <end position="16"/>
    </location>
</feature>
<feature type="region of interest" description="Disordered" evidence="2">
    <location>
        <begin position="243"/>
        <end position="265"/>
    </location>
</feature>
<feature type="compositionally biased region" description="Basic and acidic residues" evidence="2">
    <location>
        <begin position="243"/>
        <end position="255"/>
    </location>
</feature>
<evidence type="ECO:0000256" key="3">
    <source>
        <dbReference type="SAM" id="SignalP"/>
    </source>
</evidence>
<dbReference type="PANTHER" id="PTHR21666">
    <property type="entry name" value="PEPTIDASE-RELATED"/>
    <property type="match status" value="1"/>
</dbReference>
<proteinExistence type="predicted"/>
<feature type="chain" id="PRO_5046034169" evidence="3">
    <location>
        <begin position="17"/>
        <end position="399"/>
    </location>
</feature>
<feature type="domain" description="M23ase beta-sheet core" evidence="4">
    <location>
        <begin position="299"/>
        <end position="392"/>
    </location>
</feature>
<protein>
    <submittedName>
        <fullName evidence="5">Peptidoglycan DD-metalloendopeptidase family protein</fullName>
    </submittedName>
</protein>
<dbReference type="Gene3D" id="2.70.70.10">
    <property type="entry name" value="Glucose Permease (Domain IIA)"/>
    <property type="match status" value="1"/>
</dbReference>
<dbReference type="InterPro" id="IPR050570">
    <property type="entry name" value="Cell_wall_metabolism_enzyme"/>
</dbReference>